<reference evidence="1" key="3">
    <citation type="journal article" date="2017" name="Nature">
        <title>Genome sequence of the progenitor of the wheat D genome Aegilops tauschii.</title>
        <authorList>
            <person name="Luo M.C."/>
            <person name="Gu Y.Q."/>
            <person name="Puiu D."/>
            <person name="Wang H."/>
            <person name="Twardziok S.O."/>
            <person name="Deal K.R."/>
            <person name="Huo N."/>
            <person name="Zhu T."/>
            <person name="Wang L."/>
            <person name="Wang Y."/>
            <person name="McGuire P.E."/>
            <person name="Liu S."/>
            <person name="Long H."/>
            <person name="Ramasamy R.K."/>
            <person name="Rodriguez J.C."/>
            <person name="Van S.L."/>
            <person name="Yuan L."/>
            <person name="Wang Z."/>
            <person name="Xia Z."/>
            <person name="Xiao L."/>
            <person name="Anderson O.D."/>
            <person name="Ouyang S."/>
            <person name="Liang Y."/>
            <person name="Zimin A.V."/>
            <person name="Pertea G."/>
            <person name="Qi P."/>
            <person name="Bennetzen J.L."/>
            <person name="Dai X."/>
            <person name="Dawson M.W."/>
            <person name="Muller H.G."/>
            <person name="Kugler K."/>
            <person name="Rivarola-Duarte L."/>
            <person name="Spannagl M."/>
            <person name="Mayer K.F.X."/>
            <person name="Lu F.H."/>
            <person name="Bevan M.W."/>
            <person name="Leroy P."/>
            <person name="Li P."/>
            <person name="You F.M."/>
            <person name="Sun Q."/>
            <person name="Liu Z."/>
            <person name="Lyons E."/>
            <person name="Wicker T."/>
            <person name="Salzberg S.L."/>
            <person name="Devos K.M."/>
            <person name="Dvorak J."/>
        </authorList>
    </citation>
    <scope>NUCLEOTIDE SEQUENCE [LARGE SCALE GENOMIC DNA]</scope>
    <source>
        <strain evidence="1">cv. AL8/78</strain>
    </source>
</reference>
<keyword evidence="2" id="KW-1185">Reference proteome</keyword>
<protein>
    <submittedName>
        <fullName evidence="1">Uncharacterized protein</fullName>
    </submittedName>
</protein>
<reference evidence="2" key="1">
    <citation type="journal article" date="2014" name="Science">
        <title>Ancient hybridizations among the ancestral genomes of bread wheat.</title>
        <authorList>
            <consortium name="International Wheat Genome Sequencing Consortium,"/>
            <person name="Marcussen T."/>
            <person name="Sandve S.R."/>
            <person name="Heier L."/>
            <person name="Spannagl M."/>
            <person name="Pfeifer M."/>
            <person name="Jakobsen K.S."/>
            <person name="Wulff B.B."/>
            <person name="Steuernagel B."/>
            <person name="Mayer K.F."/>
            <person name="Olsen O.A."/>
        </authorList>
    </citation>
    <scope>NUCLEOTIDE SEQUENCE [LARGE SCALE GENOMIC DNA]</scope>
    <source>
        <strain evidence="2">cv. AL8/78</strain>
    </source>
</reference>
<dbReference type="Proteomes" id="UP000015105">
    <property type="component" value="Chromosome 7D"/>
</dbReference>
<dbReference type="AlphaFoldDB" id="A0A453SUG9"/>
<proteinExistence type="predicted"/>
<reference evidence="2" key="2">
    <citation type="journal article" date="2017" name="Nat. Plants">
        <title>The Aegilops tauschii genome reveals multiple impacts of transposons.</title>
        <authorList>
            <person name="Zhao G."/>
            <person name="Zou C."/>
            <person name="Li K."/>
            <person name="Wang K."/>
            <person name="Li T."/>
            <person name="Gao L."/>
            <person name="Zhang X."/>
            <person name="Wang H."/>
            <person name="Yang Z."/>
            <person name="Liu X."/>
            <person name="Jiang W."/>
            <person name="Mao L."/>
            <person name="Kong X."/>
            <person name="Jiao Y."/>
            <person name="Jia J."/>
        </authorList>
    </citation>
    <scope>NUCLEOTIDE SEQUENCE [LARGE SCALE GENOMIC DNA]</scope>
    <source>
        <strain evidence="2">cv. AL8/78</strain>
    </source>
</reference>
<evidence type="ECO:0000313" key="1">
    <source>
        <dbReference type="EnsemblPlants" id="AET7Gv21081300.1"/>
    </source>
</evidence>
<dbReference type="Gramene" id="AET7Gv21081300.1">
    <property type="protein sequence ID" value="AET7Gv21081300.1"/>
    <property type="gene ID" value="AET7Gv21081300"/>
</dbReference>
<reference evidence="1" key="4">
    <citation type="submission" date="2019-03" db="UniProtKB">
        <authorList>
            <consortium name="EnsemblPlants"/>
        </authorList>
    </citation>
    <scope>IDENTIFICATION</scope>
</reference>
<evidence type="ECO:0000313" key="2">
    <source>
        <dbReference type="Proteomes" id="UP000015105"/>
    </source>
</evidence>
<accession>A0A453SUG9</accession>
<name>A0A453SUG9_AEGTS</name>
<organism evidence="1 2">
    <name type="scientific">Aegilops tauschii subsp. strangulata</name>
    <name type="common">Goatgrass</name>
    <dbReference type="NCBI Taxonomy" id="200361"/>
    <lineage>
        <taxon>Eukaryota</taxon>
        <taxon>Viridiplantae</taxon>
        <taxon>Streptophyta</taxon>
        <taxon>Embryophyta</taxon>
        <taxon>Tracheophyta</taxon>
        <taxon>Spermatophyta</taxon>
        <taxon>Magnoliopsida</taxon>
        <taxon>Liliopsida</taxon>
        <taxon>Poales</taxon>
        <taxon>Poaceae</taxon>
        <taxon>BOP clade</taxon>
        <taxon>Pooideae</taxon>
        <taxon>Triticodae</taxon>
        <taxon>Triticeae</taxon>
        <taxon>Triticinae</taxon>
        <taxon>Aegilops</taxon>
    </lineage>
</organism>
<sequence>RTLWYAHSSRAMGNKMTQVLSYYHTERGLVKTRMEEGGCLRKFDSARYWCEKRQSTGAGSDVRTCMGKTARLRECMQCNEAHFRTCIRDMDKGLKHDDNALRIGWLYTTPPPEDQRWKWRWWTGMIIRP</sequence>
<reference evidence="1" key="5">
    <citation type="journal article" date="2021" name="G3 (Bethesda)">
        <title>Aegilops tauschii genome assembly Aet v5.0 features greater sequence contiguity and improved annotation.</title>
        <authorList>
            <person name="Wang L."/>
            <person name="Zhu T."/>
            <person name="Rodriguez J.C."/>
            <person name="Deal K.R."/>
            <person name="Dubcovsky J."/>
            <person name="McGuire P.E."/>
            <person name="Lux T."/>
            <person name="Spannagl M."/>
            <person name="Mayer K.F.X."/>
            <person name="Baldrich P."/>
            <person name="Meyers B.C."/>
            <person name="Huo N."/>
            <person name="Gu Y.Q."/>
            <person name="Zhou H."/>
            <person name="Devos K.M."/>
            <person name="Bennetzen J.L."/>
            <person name="Unver T."/>
            <person name="Budak H."/>
            <person name="Gulick P.J."/>
            <person name="Galiba G."/>
            <person name="Kalapos B."/>
            <person name="Nelson D.R."/>
            <person name="Li P."/>
            <person name="You F.M."/>
            <person name="Luo M.C."/>
            <person name="Dvorak J."/>
        </authorList>
    </citation>
    <scope>NUCLEOTIDE SEQUENCE [LARGE SCALE GENOMIC DNA]</scope>
    <source>
        <strain evidence="1">cv. AL8/78</strain>
    </source>
</reference>
<dbReference type="EnsemblPlants" id="AET7Gv21081300.1">
    <property type="protein sequence ID" value="AET7Gv21081300.1"/>
    <property type="gene ID" value="AET7Gv21081300"/>
</dbReference>